<keyword evidence="3" id="KW-1185">Reference proteome</keyword>
<evidence type="ECO:0000313" key="2">
    <source>
        <dbReference type="EMBL" id="KAF6807242.1"/>
    </source>
</evidence>
<gene>
    <name evidence="2" type="ORF">CMUS01_14166</name>
</gene>
<reference evidence="2" key="1">
    <citation type="journal article" date="2020" name="Phytopathology">
        <title>Genome Sequence Resources of Colletotrichum truncatum, C. plurivorum, C. musicola, and C. sojae: Four Species Pathogenic to Soybean (Glycine max).</title>
        <authorList>
            <person name="Rogerio F."/>
            <person name="Boufleur T.R."/>
            <person name="Ciampi-Guillardi M."/>
            <person name="Sukno S.A."/>
            <person name="Thon M.R."/>
            <person name="Massola Junior N.S."/>
            <person name="Baroncelli R."/>
        </authorList>
    </citation>
    <scope>NUCLEOTIDE SEQUENCE</scope>
    <source>
        <strain evidence="2">LFN0074</strain>
    </source>
</reference>
<protein>
    <submittedName>
        <fullName evidence="2">Uncharacterized protein</fullName>
    </submittedName>
</protein>
<evidence type="ECO:0000256" key="1">
    <source>
        <dbReference type="SAM" id="MobiDB-lite"/>
    </source>
</evidence>
<accession>A0A8H6MS90</accession>
<dbReference type="Proteomes" id="UP000639643">
    <property type="component" value="Unassembled WGS sequence"/>
</dbReference>
<feature type="region of interest" description="Disordered" evidence="1">
    <location>
        <begin position="1"/>
        <end position="50"/>
    </location>
</feature>
<dbReference type="EMBL" id="WIGM01000985">
    <property type="protein sequence ID" value="KAF6807242.1"/>
    <property type="molecule type" value="Genomic_DNA"/>
</dbReference>
<evidence type="ECO:0000313" key="3">
    <source>
        <dbReference type="Proteomes" id="UP000639643"/>
    </source>
</evidence>
<name>A0A8H6MS90_9PEZI</name>
<feature type="region of interest" description="Disordered" evidence="1">
    <location>
        <begin position="69"/>
        <end position="118"/>
    </location>
</feature>
<sequence>MNGDGMAMAKAKPRTGQEECLPLTSPPLTTQADLSPPRVQLPQAPLHGGRDPWIQYTAYYIHRIKEMPHEEHATQQQHQKKHPAYLQATGYSVVPRRCPQNRRSRSRSNPLESRRGNGYLGLPLSAKCIG</sequence>
<proteinExistence type="predicted"/>
<comment type="caution">
    <text evidence="2">The sequence shown here is derived from an EMBL/GenBank/DDBJ whole genome shotgun (WGS) entry which is preliminary data.</text>
</comment>
<dbReference type="AlphaFoldDB" id="A0A8H6MS90"/>
<organism evidence="2 3">
    <name type="scientific">Colletotrichum musicola</name>
    <dbReference type="NCBI Taxonomy" id="2175873"/>
    <lineage>
        <taxon>Eukaryota</taxon>
        <taxon>Fungi</taxon>
        <taxon>Dikarya</taxon>
        <taxon>Ascomycota</taxon>
        <taxon>Pezizomycotina</taxon>
        <taxon>Sordariomycetes</taxon>
        <taxon>Hypocreomycetidae</taxon>
        <taxon>Glomerellales</taxon>
        <taxon>Glomerellaceae</taxon>
        <taxon>Colletotrichum</taxon>
        <taxon>Colletotrichum orchidearum species complex</taxon>
    </lineage>
</organism>